<evidence type="ECO:0000256" key="5">
    <source>
        <dbReference type="ARBA" id="ARBA00023295"/>
    </source>
</evidence>
<dbReference type="PANTHER" id="PTHR43053">
    <property type="entry name" value="GLYCOSIDASE FAMILY 31"/>
    <property type="match status" value="1"/>
</dbReference>
<comment type="similarity">
    <text evidence="2">Belongs to the glycosyl hydrolase 36 family.</text>
</comment>
<protein>
    <recommendedName>
        <fullName evidence="3">alpha-galactosidase</fullName>
        <ecNumber evidence="3">3.2.1.22</ecNumber>
    </recommendedName>
</protein>
<dbReference type="PROSITE" id="PS00512">
    <property type="entry name" value="ALPHA_GALACTOSIDASE"/>
    <property type="match status" value="1"/>
</dbReference>
<evidence type="ECO:0000256" key="3">
    <source>
        <dbReference type="ARBA" id="ARBA00012755"/>
    </source>
</evidence>
<evidence type="ECO:0000313" key="8">
    <source>
        <dbReference type="Proteomes" id="UP000010553"/>
    </source>
</evidence>
<evidence type="ECO:0000256" key="1">
    <source>
        <dbReference type="ARBA" id="ARBA00001255"/>
    </source>
</evidence>
<sequence>MSEIIFDEKRKVFHLRNNEISYILCVEELNILAHVYFGERISNYSGGLKYPRFERSFSTNFSEISHRNYSRDTLLHEYPTIGNGDFRIPAIEVEQENGVALLDLRYERYEILDGKPALNGLPSSYLTNDDQAKTLVIYLKDDCAKVEVGLNYTIFRDLAVICRSVIVKNYGQSNIRLNRAMSACLDMPHTEFEVVDLNGSWGAERQISRHSISPGIKIFSSTRGTSSHQQNPFIALVEKSTTENQGQVYGMALVYSGNHEEFIEQDQYGQLRLGCGIASYGFSWILEPDTVFQTPESVMVYSRKGLNEMSHTFHDFVNQHIVRGKYQSKLRPILINNWEATYFDFDDEKIKEIIDSSAELGIELFVLDDGWFGQRSNDRQALGDWFENKKKLKMGLNGISQYAKSKNMLFGLWFEPEMISENSDLYRNHPEWVLSAPGYGKTFSRNQWVLDLSRQDVREYIKQIMDQTLENVSIDYIKWDMNRYLTEVYSDLLPPYKQGEVYHRYVLGLYELMEYFTKKYPEILFEGCSGGGGRFDLGVLCYMPQIWTSDNTDAMARLKIQYGTSLVYPISTMGAHVSAVPNHQTHRITNLAIRGAVASSGMLGYELNPTELSNEEKEEIRTQIAFYKKYQQLIQEGIFYRS</sequence>
<dbReference type="InterPro" id="IPR017853">
    <property type="entry name" value="GH"/>
</dbReference>
<dbReference type="InterPro" id="IPR031704">
    <property type="entry name" value="Glyco_hydro_36_N"/>
</dbReference>
<dbReference type="GO" id="GO:0016052">
    <property type="term" value="P:carbohydrate catabolic process"/>
    <property type="evidence" value="ECO:0007669"/>
    <property type="project" value="InterPro"/>
</dbReference>
<dbReference type="Pfam" id="PF16875">
    <property type="entry name" value="Glyco_hydro_36N"/>
    <property type="match status" value="1"/>
</dbReference>
<dbReference type="EMBL" id="AHXC01000013">
    <property type="protein sequence ID" value="ELB00556.1"/>
    <property type="molecule type" value="Genomic_DNA"/>
</dbReference>
<organism evidence="7 8">
    <name type="scientific">Enterococcus faecium EnGen0003</name>
    <dbReference type="NCBI Taxonomy" id="1138901"/>
    <lineage>
        <taxon>Bacteria</taxon>
        <taxon>Bacillati</taxon>
        <taxon>Bacillota</taxon>
        <taxon>Bacilli</taxon>
        <taxon>Lactobacillales</taxon>
        <taxon>Enterococcaceae</taxon>
        <taxon>Enterococcus</taxon>
    </lineage>
</organism>
<dbReference type="InterPro" id="IPR038417">
    <property type="entry name" value="Alpga-gal_N_sf"/>
</dbReference>
<accession>A0A828ZMD5</accession>
<dbReference type="InterPro" id="IPR002252">
    <property type="entry name" value="Glyco_hydro_36"/>
</dbReference>
<dbReference type="GO" id="GO:0004557">
    <property type="term" value="F:alpha-galactosidase activity"/>
    <property type="evidence" value="ECO:0007669"/>
    <property type="project" value="UniProtKB-EC"/>
</dbReference>
<comment type="caution">
    <text evidence="7">The sequence shown here is derived from an EMBL/GenBank/DDBJ whole genome shotgun (WGS) entry which is preliminary data.</text>
</comment>
<dbReference type="RefSeq" id="WP_002335336.1">
    <property type="nucleotide sequence ID" value="NZ_KB029695.1"/>
</dbReference>
<dbReference type="PRINTS" id="PR00743">
    <property type="entry name" value="GLHYDRLASE36"/>
</dbReference>
<proteinExistence type="inferred from homology"/>
<dbReference type="Pfam" id="PF02065">
    <property type="entry name" value="Melibiase"/>
    <property type="match status" value="1"/>
</dbReference>
<dbReference type="AlphaFoldDB" id="A0A828ZMD5"/>
<evidence type="ECO:0000256" key="2">
    <source>
        <dbReference type="ARBA" id="ARBA00006202"/>
    </source>
</evidence>
<keyword evidence="5" id="KW-0326">Glycosidase</keyword>
<dbReference type="Gene3D" id="2.70.98.60">
    <property type="entry name" value="alpha-galactosidase from lactobacil brevis"/>
    <property type="match status" value="1"/>
</dbReference>
<evidence type="ECO:0000256" key="4">
    <source>
        <dbReference type="ARBA" id="ARBA00022801"/>
    </source>
</evidence>
<feature type="domain" description="Glycosyl hydrolase family 36 N-terminal" evidence="6">
    <location>
        <begin position="32"/>
        <end position="287"/>
    </location>
</feature>
<dbReference type="InterPro" id="IPR000111">
    <property type="entry name" value="Glyco_hydro_27/36_CS"/>
</dbReference>
<dbReference type="CDD" id="cd14791">
    <property type="entry name" value="GH36"/>
    <property type="match status" value="1"/>
</dbReference>
<dbReference type="InterPro" id="IPR013785">
    <property type="entry name" value="Aldolase_TIM"/>
</dbReference>
<dbReference type="FunFam" id="3.20.20.70:FF:000118">
    <property type="entry name" value="Alpha-galactosidase"/>
    <property type="match status" value="1"/>
</dbReference>
<dbReference type="SUPFAM" id="SSF51445">
    <property type="entry name" value="(Trans)glycosidases"/>
    <property type="match status" value="1"/>
</dbReference>
<dbReference type="PANTHER" id="PTHR43053:SF3">
    <property type="entry name" value="ALPHA-GALACTOSIDASE C-RELATED"/>
    <property type="match status" value="1"/>
</dbReference>
<dbReference type="InterPro" id="IPR050985">
    <property type="entry name" value="Alpha-glycosidase_related"/>
</dbReference>
<gene>
    <name evidence="7" type="ORF">OIE_05344</name>
</gene>
<reference evidence="7 8" key="1">
    <citation type="submission" date="2012-12" db="EMBL/GenBank/DDBJ databases">
        <title>The Genome Sequence of Enterococcus faecium E1590.</title>
        <authorList>
            <consortium name="The Broad Institute Genome Sequencing Platform"/>
            <consortium name="The Broad Institute Genome Sequencing Center for Infectious Disease"/>
            <person name="Earl A.M."/>
            <person name="Gilmore M.S."/>
            <person name="van Schaik W."/>
            <person name="Lebreton F."/>
            <person name="Willems R.J."/>
            <person name="Walker B."/>
            <person name="Young S.K."/>
            <person name="Zeng Q."/>
            <person name="Gargeya S."/>
            <person name="Fitzgerald M."/>
            <person name="Haas B."/>
            <person name="Abouelleil A."/>
            <person name="Alvarado L."/>
            <person name="Arachchi H.M."/>
            <person name="Berlin A.M."/>
            <person name="Chapman S.B."/>
            <person name="Dewar J."/>
            <person name="Goldberg J."/>
            <person name="Griggs A."/>
            <person name="Gujja S."/>
            <person name="Hansen M."/>
            <person name="Howarth C."/>
            <person name="Imamovic A."/>
            <person name="Larimer J."/>
            <person name="McCowan C."/>
            <person name="Murphy C."/>
            <person name="Neiman D."/>
            <person name="Pearson M."/>
            <person name="Priest M."/>
            <person name="Roberts A."/>
            <person name="Saif S."/>
            <person name="Shea T."/>
            <person name="Sisk P."/>
            <person name="Sykes S."/>
            <person name="Wortman J."/>
            <person name="Nusbaum C."/>
            <person name="Birren B."/>
        </authorList>
    </citation>
    <scope>NUCLEOTIDE SEQUENCE [LARGE SCALE GENOMIC DNA]</scope>
    <source>
        <strain evidence="7 8">E1590</strain>
    </source>
</reference>
<dbReference type="EC" id="3.2.1.22" evidence="3"/>
<dbReference type="Proteomes" id="UP000010553">
    <property type="component" value="Unassembled WGS sequence"/>
</dbReference>
<name>A0A828ZMD5_ENTFC</name>
<dbReference type="Gene3D" id="3.20.20.70">
    <property type="entry name" value="Aldolase class I"/>
    <property type="match status" value="1"/>
</dbReference>
<comment type="catalytic activity">
    <reaction evidence="1">
        <text>Hydrolysis of terminal, non-reducing alpha-D-galactose residues in alpha-D-galactosides, including galactose oligosaccharides, galactomannans and galactolipids.</text>
        <dbReference type="EC" id="3.2.1.22"/>
    </reaction>
</comment>
<keyword evidence="4" id="KW-0378">Hydrolase</keyword>
<evidence type="ECO:0000313" key="7">
    <source>
        <dbReference type="EMBL" id="ELB00556.1"/>
    </source>
</evidence>
<evidence type="ECO:0000259" key="6">
    <source>
        <dbReference type="Pfam" id="PF16875"/>
    </source>
</evidence>